<organism evidence="1 2">
    <name type="scientific">Pseudomonas fluorescens</name>
    <dbReference type="NCBI Taxonomy" id="294"/>
    <lineage>
        <taxon>Bacteria</taxon>
        <taxon>Pseudomonadati</taxon>
        <taxon>Pseudomonadota</taxon>
        <taxon>Gammaproteobacteria</taxon>
        <taxon>Pseudomonadales</taxon>
        <taxon>Pseudomonadaceae</taxon>
        <taxon>Pseudomonas</taxon>
    </lineage>
</organism>
<proteinExistence type="predicted"/>
<protein>
    <submittedName>
        <fullName evidence="1">Uncharacterized protein</fullName>
    </submittedName>
</protein>
<accession>A0ACD4XKN9</accession>
<evidence type="ECO:0000313" key="2">
    <source>
        <dbReference type="Proteomes" id="UP001325023"/>
    </source>
</evidence>
<dbReference type="Proteomes" id="UP001325023">
    <property type="component" value="Chromosome"/>
</dbReference>
<keyword evidence="2" id="KW-1185">Reference proteome</keyword>
<evidence type="ECO:0000313" key="1">
    <source>
        <dbReference type="EMBL" id="WQD69755.1"/>
    </source>
</evidence>
<dbReference type="EMBL" id="CP140009">
    <property type="protein sequence ID" value="WQD69755.1"/>
    <property type="molecule type" value="Genomic_DNA"/>
</dbReference>
<name>A0ACD4XKN9_PSEFL</name>
<reference evidence="1" key="1">
    <citation type="submission" date="2023-12" db="EMBL/GenBank/DDBJ databases">
        <title>Genome sequencing and assembly of bacterial species from a model synthetic community.</title>
        <authorList>
            <person name="Hogle S.L."/>
        </authorList>
    </citation>
    <scope>NUCLEOTIDE SEQUENCE</scope>
    <source>
        <strain evidence="1">SBW25</strain>
    </source>
</reference>
<sequence length="159" mass="18122">MYQQQINHPANLSAEPLPPEVYEAMFDLFEHICHFWDNLDNPQNFKSRLFVFMDNRIRLHPEYRSFYIQANQTLDELVERLGEAAAYKMLFTDTAANQAPPQTPLSLVRQKVSNEFIAFQVSQGGFKAFTGAINYPGYIAGAFIPGEPVPYRTGQEGAQ</sequence>
<gene>
    <name evidence="1" type="ORF">U0037_16960</name>
</gene>